<dbReference type="AlphaFoldDB" id="A0A6I0ESY3"/>
<dbReference type="Proteomes" id="UP000468766">
    <property type="component" value="Unassembled WGS sequence"/>
</dbReference>
<comment type="caution">
    <text evidence="2">The sequence shown here is derived from an EMBL/GenBank/DDBJ whole genome shotgun (WGS) entry which is preliminary data.</text>
</comment>
<keyword evidence="3" id="KW-1185">Reference proteome</keyword>
<feature type="transmembrane region" description="Helical" evidence="1">
    <location>
        <begin position="66"/>
        <end position="84"/>
    </location>
</feature>
<dbReference type="PANTHER" id="PTHR31446">
    <property type="entry name" value="ACID PHOSPHATASE/VANADIUM-DEPENDENT HALOPEROXIDASE-RELATED PROTEIN"/>
    <property type="match status" value="1"/>
</dbReference>
<proteinExistence type="predicted"/>
<reference evidence="2 3" key="1">
    <citation type="submission" date="2019-10" db="EMBL/GenBank/DDBJ databases">
        <title>Whole-genome sequence of the extremophile Heliorestis acidaminivorans DSM 24790.</title>
        <authorList>
            <person name="Kyndt J.A."/>
            <person name="Meyer T.E."/>
        </authorList>
    </citation>
    <scope>NUCLEOTIDE SEQUENCE [LARGE SCALE GENOMIC DNA]</scope>
    <source>
        <strain evidence="2 3">DSM 24790</strain>
    </source>
</reference>
<gene>
    <name evidence="2" type="ORF">F9B85_09705</name>
</gene>
<evidence type="ECO:0000313" key="3">
    <source>
        <dbReference type="Proteomes" id="UP000468766"/>
    </source>
</evidence>
<accession>A0A6I0ESY3</accession>
<dbReference type="EMBL" id="WBXO01000007">
    <property type="protein sequence ID" value="KAB2952081.1"/>
    <property type="molecule type" value="Genomic_DNA"/>
</dbReference>
<dbReference type="Pfam" id="PF02681">
    <property type="entry name" value="DUF212"/>
    <property type="match status" value="1"/>
</dbReference>
<protein>
    <submittedName>
        <fullName evidence="2">Divergent PAP2 family protein</fullName>
    </submittedName>
</protein>
<evidence type="ECO:0000313" key="2">
    <source>
        <dbReference type="EMBL" id="KAB2952081.1"/>
    </source>
</evidence>
<evidence type="ECO:0000256" key="1">
    <source>
        <dbReference type="SAM" id="Phobius"/>
    </source>
</evidence>
<name>A0A6I0ESY3_9FIRM</name>
<dbReference type="InterPro" id="IPR003832">
    <property type="entry name" value="DUF212"/>
</dbReference>
<keyword evidence="1" id="KW-0812">Transmembrane</keyword>
<dbReference type="OrthoDB" id="9792681at2"/>
<feature type="transmembrane region" description="Helical" evidence="1">
    <location>
        <begin position="120"/>
        <end position="138"/>
    </location>
</feature>
<sequence>MLTLIFTPLIAVVLAQAIKFILESIEQGEILWFRFFEPGGMPSSHTALVISLVTAIAYRHGIQSDLFALAVVFAGVVVFDAMGVRRSAGEHAKTINQLLNIMGFRRHPDDGPLKERLGHSPAEVMAGALLGFIIAWLLNT</sequence>
<keyword evidence="1" id="KW-0472">Membrane</keyword>
<organism evidence="2 3">
    <name type="scientific">Heliorestis acidaminivorans</name>
    <dbReference type="NCBI Taxonomy" id="553427"/>
    <lineage>
        <taxon>Bacteria</taxon>
        <taxon>Bacillati</taxon>
        <taxon>Bacillota</taxon>
        <taxon>Clostridia</taxon>
        <taxon>Eubacteriales</taxon>
        <taxon>Heliobacteriaceae</taxon>
        <taxon>Heliorestis</taxon>
    </lineage>
</organism>
<dbReference type="PANTHER" id="PTHR31446:SF29">
    <property type="entry name" value="ACID PHOSPHATASE_VANADIUM-DEPENDENT HALOPEROXIDASE-RELATED PROTEIN"/>
    <property type="match status" value="1"/>
</dbReference>
<keyword evidence="1" id="KW-1133">Transmembrane helix</keyword>